<comment type="caution">
    <text evidence="7">The sequence shown here is derived from an EMBL/GenBank/DDBJ whole genome shotgun (WGS) entry which is preliminary data.</text>
</comment>
<dbReference type="PANTHER" id="PTHR43243">
    <property type="entry name" value="INNER MEMBRANE TRANSPORTER YGJI-RELATED"/>
    <property type="match status" value="1"/>
</dbReference>
<keyword evidence="5 6" id="KW-0472">Membrane</keyword>
<sequence>MTDLRSNMSSYEFITSGAPRQPDESVWKYRIRKLFTIKSMKSIDEDHKASELKKSLNVFDLIMIGIGGIIGNGIFVLAGMLDYECALMESQAAATKSGPAVVISILLAGITASFAALSYSELATMIPISGSSYTYTYATLGELIAWIIGWDFTLEYLVGTAAVAVGT</sequence>
<evidence type="ECO:0000256" key="3">
    <source>
        <dbReference type="ARBA" id="ARBA00022692"/>
    </source>
</evidence>
<organism evidence="7 8">
    <name type="scientific">Gigaspora margarita</name>
    <dbReference type="NCBI Taxonomy" id="4874"/>
    <lineage>
        <taxon>Eukaryota</taxon>
        <taxon>Fungi</taxon>
        <taxon>Fungi incertae sedis</taxon>
        <taxon>Mucoromycota</taxon>
        <taxon>Glomeromycotina</taxon>
        <taxon>Glomeromycetes</taxon>
        <taxon>Diversisporales</taxon>
        <taxon>Gigasporaceae</taxon>
        <taxon>Gigaspora</taxon>
    </lineage>
</organism>
<reference evidence="7 8" key="1">
    <citation type="journal article" date="2019" name="Environ. Microbiol.">
        <title>At the nexus of three kingdoms: the genome of the mycorrhizal fungus Gigaspora margarita provides insights into plant, endobacterial and fungal interactions.</title>
        <authorList>
            <person name="Venice F."/>
            <person name="Ghignone S."/>
            <person name="Salvioli di Fossalunga A."/>
            <person name="Amselem J."/>
            <person name="Novero M."/>
            <person name="Xianan X."/>
            <person name="Sedzielewska Toro K."/>
            <person name="Morin E."/>
            <person name="Lipzen A."/>
            <person name="Grigoriev I.V."/>
            <person name="Henrissat B."/>
            <person name="Martin F.M."/>
            <person name="Bonfante P."/>
        </authorList>
    </citation>
    <scope>NUCLEOTIDE SEQUENCE [LARGE SCALE GENOMIC DNA]</scope>
    <source>
        <strain evidence="7 8">BEG34</strain>
    </source>
</reference>
<name>A0A8H4B141_GIGMA</name>
<keyword evidence="3 6" id="KW-0812">Transmembrane</keyword>
<accession>A0A8H4B141</accession>
<evidence type="ECO:0000313" key="7">
    <source>
        <dbReference type="EMBL" id="KAF0552076.1"/>
    </source>
</evidence>
<evidence type="ECO:0000256" key="6">
    <source>
        <dbReference type="SAM" id="Phobius"/>
    </source>
</evidence>
<dbReference type="Proteomes" id="UP000439903">
    <property type="component" value="Unassembled WGS sequence"/>
</dbReference>
<dbReference type="InterPro" id="IPR002293">
    <property type="entry name" value="AA/rel_permease1"/>
</dbReference>
<dbReference type="AlphaFoldDB" id="A0A8H4B141"/>
<dbReference type="Gene3D" id="1.20.1740.10">
    <property type="entry name" value="Amino acid/polyamine transporter I"/>
    <property type="match status" value="1"/>
</dbReference>
<dbReference type="GO" id="GO:0016020">
    <property type="term" value="C:membrane"/>
    <property type="evidence" value="ECO:0007669"/>
    <property type="project" value="UniProtKB-SubCell"/>
</dbReference>
<gene>
    <name evidence="7" type="ORF">F8M41_022682</name>
</gene>
<evidence type="ECO:0000256" key="5">
    <source>
        <dbReference type="ARBA" id="ARBA00023136"/>
    </source>
</evidence>
<dbReference type="Pfam" id="PF13520">
    <property type="entry name" value="AA_permease_2"/>
    <property type="match status" value="1"/>
</dbReference>
<keyword evidence="4 6" id="KW-1133">Transmembrane helix</keyword>
<dbReference type="EMBL" id="WTPW01000072">
    <property type="protein sequence ID" value="KAF0552076.1"/>
    <property type="molecule type" value="Genomic_DNA"/>
</dbReference>
<comment type="subcellular location">
    <subcellularLocation>
        <location evidence="1">Membrane</location>
        <topology evidence="1">Multi-pass membrane protein</topology>
    </subcellularLocation>
</comment>
<dbReference type="PANTHER" id="PTHR43243:SF4">
    <property type="entry name" value="CATIONIC AMINO ACID TRANSPORTER 4"/>
    <property type="match status" value="1"/>
</dbReference>
<proteinExistence type="predicted"/>
<keyword evidence="8" id="KW-1185">Reference proteome</keyword>
<dbReference type="GO" id="GO:0015171">
    <property type="term" value="F:amino acid transmembrane transporter activity"/>
    <property type="evidence" value="ECO:0007669"/>
    <property type="project" value="TreeGrafter"/>
</dbReference>
<evidence type="ECO:0000313" key="8">
    <source>
        <dbReference type="Proteomes" id="UP000439903"/>
    </source>
</evidence>
<evidence type="ECO:0000256" key="4">
    <source>
        <dbReference type="ARBA" id="ARBA00022989"/>
    </source>
</evidence>
<feature type="transmembrane region" description="Helical" evidence="6">
    <location>
        <begin position="58"/>
        <end position="80"/>
    </location>
</feature>
<feature type="transmembrane region" description="Helical" evidence="6">
    <location>
        <begin position="100"/>
        <end position="119"/>
    </location>
</feature>
<evidence type="ECO:0000256" key="2">
    <source>
        <dbReference type="ARBA" id="ARBA00022448"/>
    </source>
</evidence>
<keyword evidence="2" id="KW-0813">Transport</keyword>
<protein>
    <submittedName>
        <fullName evidence="7">Amino acid transporter</fullName>
    </submittedName>
</protein>
<evidence type="ECO:0000256" key="1">
    <source>
        <dbReference type="ARBA" id="ARBA00004141"/>
    </source>
</evidence>
<dbReference type="OrthoDB" id="5982228at2759"/>